<reference evidence="1" key="1">
    <citation type="submission" date="2009-04" db="EMBL/GenBank/DDBJ databases">
        <authorList>
            <person name="Weinstock G."/>
            <person name="Sodergren E."/>
            <person name="Clifton S."/>
            <person name="Fulton L."/>
            <person name="Fulton B."/>
            <person name="Courtney L."/>
            <person name="Fronick C."/>
            <person name="Harrison M."/>
            <person name="Strong C."/>
            <person name="Farmer C."/>
            <person name="Delahaunty K."/>
            <person name="Markovic C."/>
            <person name="Hall O."/>
            <person name="Minx P."/>
            <person name="Tomlinson C."/>
            <person name="Mitreva M."/>
            <person name="Nelson J."/>
            <person name="Hou S."/>
            <person name="Wollam A."/>
            <person name="Pepin K.H."/>
            <person name="Johnson M."/>
            <person name="Bhonagiri V."/>
            <person name="Nash W.E."/>
            <person name="Warren W."/>
            <person name="Chinwalla A."/>
            <person name="Mardis E.R."/>
            <person name="Wilson R.K."/>
        </authorList>
    </citation>
    <scope>NUCLEOTIDE SEQUENCE [LARGE SCALE GENOMIC DNA]</scope>
    <source>
        <strain evidence="1">DSM 14600</strain>
    </source>
</reference>
<keyword evidence="2" id="KW-1185">Reference proteome</keyword>
<dbReference type="HOGENOM" id="CLU_1685397_0_0_9"/>
<sequence>MTAETVMIIPACQLISCHSGEILVFLSSALRPDPVKPLVMISIQMKKVILCPLPAVCHYILIDLCLRENPIIFMQAPSGAGQVVIPAIQAEKANKVRLRAKISAPGQKNPAGRPFSIGSLLREKQLVFLKTIDGTVGGAGLVPGIKVLSNRWGAMS</sequence>
<name>C4G7W9_9FIRM</name>
<dbReference type="AlphaFoldDB" id="C4G7W9"/>
<protein>
    <submittedName>
        <fullName evidence="1">Uncharacterized protein</fullName>
    </submittedName>
</protein>
<comment type="caution">
    <text evidence="1">The sequence shown here is derived from an EMBL/GenBank/DDBJ whole genome shotgun (WGS) entry which is preliminary data.</text>
</comment>
<evidence type="ECO:0000313" key="1">
    <source>
        <dbReference type="EMBL" id="EEP28765.1"/>
    </source>
</evidence>
<evidence type="ECO:0000313" key="2">
    <source>
        <dbReference type="Proteomes" id="UP000003494"/>
    </source>
</evidence>
<dbReference type="EMBL" id="ACIP02000001">
    <property type="protein sequence ID" value="EEP28765.1"/>
    <property type="molecule type" value="Genomic_DNA"/>
</dbReference>
<proteinExistence type="predicted"/>
<gene>
    <name evidence="1" type="ORF">GCWU000342_00106</name>
</gene>
<organism evidence="1 2">
    <name type="scientific">Shuttleworthella satelles DSM 14600</name>
    <dbReference type="NCBI Taxonomy" id="626523"/>
    <lineage>
        <taxon>Bacteria</taxon>
        <taxon>Bacillati</taxon>
        <taxon>Bacillota</taxon>
        <taxon>Clostridia</taxon>
        <taxon>Lachnospirales</taxon>
        <taxon>Lachnospiraceae</taxon>
        <taxon>Shuttleworthella</taxon>
    </lineage>
</organism>
<accession>C4G7W9</accession>
<dbReference type="Proteomes" id="UP000003494">
    <property type="component" value="Unassembled WGS sequence"/>
</dbReference>
<dbReference type="STRING" id="626523.GCWU000342_00106"/>